<keyword evidence="6" id="KW-0832">Ubl conjugation</keyword>
<evidence type="ECO:0000256" key="4">
    <source>
        <dbReference type="ARBA" id="ARBA00022771"/>
    </source>
</evidence>
<keyword evidence="7" id="KW-0238">DNA-binding</keyword>
<proteinExistence type="predicted"/>
<dbReference type="Pfam" id="PF25414">
    <property type="entry name" value="zf-C2H2_Z280C_D"/>
    <property type="match status" value="1"/>
</dbReference>
<evidence type="ECO:0000256" key="3">
    <source>
        <dbReference type="ARBA" id="ARBA00022737"/>
    </source>
</evidence>
<dbReference type="InterPro" id="IPR050527">
    <property type="entry name" value="Snail/Krueppel_Znf"/>
</dbReference>
<organism evidence="12 13">
    <name type="scientific">Neogobius melanostomus</name>
    <name type="common">round goby</name>
    <dbReference type="NCBI Taxonomy" id="47308"/>
    <lineage>
        <taxon>Eukaryota</taxon>
        <taxon>Metazoa</taxon>
        <taxon>Chordata</taxon>
        <taxon>Craniata</taxon>
        <taxon>Vertebrata</taxon>
        <taxon>Euteleostomi</taxon>
        <taxon>Actinopterygii</taxon>
        <taxon>Neopterygii</taxon>
        <taxon>Teleostei</taxon>
        <taxon>Neoteleostei</taxon>
        <taxon>Acanthomorphata</taxon>
        <taxon>Gobiaria</taxon>
        <taxon>Gobiiformes</taxon>
        <taxon>Gobioidei</taxon>
        <taxon>Gobiidae</taxon>
        <taxon>Benthophilinae</taxon>
        <taxon>Neogobiini</taxon>
        <taxon>Neogobius</taxon>
    </lineage>
</organism>
<keyword evidence="8" id="KW-0539">Nucleus</keyword>
<evidence type="ECO:0000259" key="11">
    <source>
        <dbReference type="PROSITE" id="PS50157"/>
    </source>
</evidence>
<feature type="compositionally biased region" description="Pro residues" evidence="10">
    <location>
        <begin position="14"/>
        <end position="28"/>
    </location>
</feature>
<keyword evidence="5" id="KW-0862">Zinc</keyword>
<evidence type="ECO:0000256" key="1">
    <source>
        <dbReference type="ARBA" id="ARBA00022499"/>
    </source>
</evidence>
<evidence type="ECO:0000256" key="6">
    <source>
        <dbReference type="ARBA" id="ARBA00022843"/>
    </source>
</evidence>
<dbReference type="InterPro" id="IPR057618">
    <property type="entry name" value="Znf_POGZ/Z280C-D-like"/>
</dbReference>
<dbReference type="GO" id="GO:0000978">
    <property type="term" value="F:RNA polymerase II cis-regulatory region sequence-specific DNA binding"/>
    <property type="evidence" value="ECO:0007669"/>
    <property type="project" value="TreeGrafter"/>
</dbReference>
<feature type="domain" description="C2H2-type" evidence="11">
    <location>
        <begin position="354"/>
        <end position="381"/>
    </location>
</feature>
<evidence type="ECO:0000256" key="2">
    <source>
        <dbReference type="ARBA" id="ARBA00022723"/>
    </source>
</evidence>
<feature type="region of interest" description="Disordered" evidence="10">
    <location>
        <begin position="1"/>
        <end position="40"/>
    </location>
</feature>
<dbReference type="PANTHER" id="PTHR24388:SF45">
    <property type="entry name" value="POGO TRANSPOSABLE ELEMENT DERIVED WITH ZNF DOMAIN"/>
    <property type="match status" value="1"/>
</dbReference>
<name>A0A8C6TWA3_9GOBI</name>
<feature type="domain" description="C2H2-type" evidence="11">
    <location>
        <begin position="234"/>
        <end position="261"/>
    </location>
</feature>
<dbReference type="InterPro" id="IPR059074">
    <property type="entry name" value="zf-C2H2_Z280C_D"/>
</dbReference>
<evidence type="ECO:0000256" key="5">
    <source>
        <dbReference type="ARBA" id="ARBA00022833"/>
    </source>
</evidence>
<keyword evidence="3" id="KW-0677">Repeat</keyword>
<dbReference type="Ensembl" id="ENSNMLT00000029582.1">
    <property type="protein sequence ID" value="ENSNMLP00000026467.1"/>
    <property type="gene ID" value="ENSNMLG00000016885.1"/>
</dbReference>
<evidence type="ECO:0000256" key="7">
    <source>
        <dbReference type="ARBA" id="ARBA00023125"/>
    </source>
</evidence>
<evidence type="ECO:0000313" key="13">
    <source>
        <dbReference type="Proteomes" id="UP000694523"/>
    </source>
</evidence>
<protein>
    <recommendedName>
        <fullName evidence="11">C2H2-type domain-containing protein</fullName>
    </recommendedName>
</protein>
<dbReference type="PANTHER" id="PTHR24388">
    <property type="entry name" value="ZINC FINGER PROTEIN"/>
    <property type="match status" value="1"/>
</dbReference>
<evidence type="ECO:0000256" key="8">
    <source>
        <dbReference type="ARBA" id="ARBA00023242"/>
    </source>
</evidence>
<dbReference type="Gene3D" id="3.30.160.60">
    <property type="entry name" value="Classic Zinc Finger"/>
    <property type="match status" value="3"/>
</dbReference>
<evidence type="ECO:0000313" key="12">
    <source>
        <dbReference type="Ensembl" id="ENSNMLP00000026467.1"/>
    </source>
</evidence>
<dbReference type="GO" id="GO:0008270">
    <property type="term" value="F:zinc ion binding"/>
    <property type="evidence" value="ECO:0007669"/>
    <property type="project" value="UniProtKB-KW"/>
</dbReference>
<dbReference type="SUPFAM" id="SSF57667">
    <property type="entry name" value="beta-beta-alpha zinc fingers"/>
    <property type="match status" value="1"/>
</dbReference>
<accession>A0A8C6TWA3</accession>
<dbReference type="AlphaFoldDB" id="A0A8C6TWA3"/>
<keyword evidence="1" id="KW-1017">Isopeptide bond</keyword>
<keyword evidence="4 9" id="KW-0863">Zinc-finger</keyword>
<evidence type="ECO:0000256" key="10">
    <source>
        <dbReference type="SAM" id="MobiDB-lite"/>
    </source>
</evidence>
<dbReference type="GO" id="GO:0000981">
    <property type="term" value="F:DNA-binding transcription factor activity, RNA polymerase II-specific"/>
    <property type="evidence" value="ECO:0007669"/>
    <property type="project" value="TreeGrafter"/>
</dbReference>
<sequence length="919" mass="103427">MCSLVAVAREPPQKKTPPPPPKICPPPKPRPHVTLPRPRPEKAKAAVVAAFVQKGEVSHRRPPNCTVCMSPYKLVPELRGFVCMCSSDISSALQILKLRRKDERVKSRLKEKLNLLNQKQRVSKPQPFHSYAASKNLSSLQKPLRASEHFLSEPRRSVSPGLRPRPSVSPGVPRPRPSPSPGALVRSEVSSPGSGGEVTVGGAVGRLVIRLEDFYYGCAEGEGAVEQVRLVTTYRCMHCAQVLPNNVSMMQHTRDHMKKNFRGYCPHCFRQFFSSLKLQRHLEMVHGPDSCSSRVVCRICEFEFEDEVSLLLHMKNFHKPGEMPYACALCGFRSSFFSQTWRHFEDVHANTRHFMCQYCLRVFKMDRSYQQHVTRHLRKQVYSCDRCRLHFHVAKDRQDHQEQHHGTHVRPAQLSGLRPGTTVSVRTYQVAPPESPVQTKPIAALTKAVLKVHPKQQKACKRSAVESMGQLLAQLHSPECCQCVECLSRFQDFQSHFPTRVTCSRCHFQTCCSRAYANHMIDNHSGKRSCLLYPQVFTSSPRLDCNLECLTCGFSCQTGDAMARHLSKNTKHTCLLTDRAEEELTDEEDDQSSVGGMGGFISIERLSSSHLSITTLDRPAHLSSRAAMTITVRGPSHPLAKPAAPLAVSRLSVLLHSLLHGAVSASKLFGVVPSLIGRWAREQRKTLTNRRWCWDTTAGAHWVLTEREQNRIVTLEAILDLCRRTLGTKAPLQARLNWAVDFLLRHDLGVETRSKELRDIGYSVVTSTWDKVSSLVVIPSRFCCLDEFPVFMDTTTLSSLAHDALRVWGSREELPLVEVLLCGTSDGSLLPPMLFYNKELPPLPHGFPTNIILQARDGGYSPGERAQLWTEQVWLPHLRDSAPSLLLLDEHCGHMTPDFTEPLRRLNTELVYIPRVAAS</sequence>
<dbReference type="PROSITE" id="PS50157">
    <property type="entry name" value="ZINC_FINGER_C2H2_2"/>
    <property type="match status" value="2"/>
</dbReference>
<dbReference type="InterPro" id="IPR013087">
    <property type="entry name" value="Znf_C2H2_type"/>
</dbReference>
<dbReference type="Pfam" id="PF25429">
    <property type="entry name" value="zf-POGZ"/>
    <property type="match status" value="1"/>
</dbReference>
<dbReference type="InterPro" id="IPR036236">
    <property type="entry name" value="Znf_C2H2_sf"/>
</dbReference>
<dbReference type="SMART" id="SM00355">
    <property type="entry name" value="ZnF_C2H2"/>
    <property type="match status" value="8"/>
</dbReference>
<evidence type="ECO:0000256" key="9">
    <source>
        <dbReference type="PROSITE-ProRule" id="PRU00042"/>
    </source>
</evidence>
<keyword evidence="2" id="KW-0479">Metal-binding</keyword>
<dbReference type="PROSITE" id="PS00028">
    <property type="entry name" value="ZINC_FINGER_C2H2_1"/>
    <property type="match status" value="5"/>
</dbReference>
<reference evidence="12" key="1">
    <citation type="submission" date="2025-08" db="UniProtKB">
        <authorList>
            <consortium name="Ensembl"/>
        </authorList>
    </citation>
    <scope>IDENTIFICATION</scope>
</reference>
<reference evidence="12" key="2">
    <citation type="submission" date="2025-09" db="UniProtKB">
        <authorList>
            <consortium name="Ensembl"/>
        </authorList>
    </citation>
    <scope>IDENTIFICATION</scope>
</reference>
<dbReference type="Proteomes" id="UP000694523">
    <property type="component" value="Unplaced"/>
</dbReference>
<feature type="region of interest" description="Disordered" evidence="10">
    <location>
        <begin position="151"/>
        <end position="197"/>
    </location>
</feature>
<keyword evidence="13" id="KW-1185">Reference proteome</keyword>